<comment type="similarity">
    <text evidence="8 9">Belongs to the TonB-dependent receptor family.</text>
</comment>
<keyword evidence="7 8" id="KW-0998">Cell outer membrane</keyword>
<dbReference type="PANTHER" id="PTHR47234:SF2">
    <property type="entry name" value="TONB-DEPENDENT RECEPTOR"/>
    <property type="match status" value="1"/>
</dbReference>
<dbReference type="InterPro" id="IPR000531">
    <property type="entry name" value="Beta-barrel_TonB"/>
</dbReference>
<protein>
    <submittedName>
        <fullName evidence="13">TonB-dependent receptor</fullName>
    </submittedName>
</protein>
<feature type="chain" id="PRO_5045400867" evidence="10">
    <location>
        <begin position="24"/>
        <end position="1024"/>
    </location>
</feature>
<dbReference type="InterPro" id="IPR039426">
    <property type="entry name" value="TonB-dep_rcpt-like"/>
</dbReference>
<evidence type="ECO:0000259" key="12">
    <source>
        <dbReference type="Pfam" id="PF07715"/>
    </source>
</evidence>
<organism evidence="13 14">
    <name type="scientific">Dyella acidiphila</name>
    <dbReference type="NCBI Taxonomy" id="2775866"/>
    <lineage>
        <taxon>Bacteria</taxon>
        <taxon>Pseudomonadati</taxon>
        <taxon>Pseudomonadota</taxon>
        <taxon>Gammaproteobacteria</taxon>
        <taxon>Lysobacterales</taxon>
        <taxon>Rhodanobacteraceae</taxon>
        <taxon>Dyella</taxon>
    </lineage>
</organism>
<comment type="subcellular location">
    <subcellularLocation>
        <location evidence="1 8">Cell outer membrane</location>
        <topology evidence="1 8">Multi-pass membrane protein</topology>
    </subcellularLocation>
</comment>
<dbReference type="PROSITE" id="PS52016">
    <property type="entry name" value="TONB_DEPENDENT_REC_3"/>
    <property type="match status" value="1"/>
</dbReference>
<feature type="domain" description="TonB-dependent receptor plug" evidence="12">
    <location>
        <begin position="82"/>
        <end position="194"/>
    </location>
</feature>
<dbReference type="InterPro" id="IPR037066">
    <property type="entry name" value="Plug_dom_sf"/>
</dbReference>
<evidence type="ECO:0000256" key="9">
    <source>
        <dbReference type="RuleBase" id="RU003357"/>
    </source>
</evidence>
<evidence type="ECO:0000256" key="7">
    <source>
        <dbReference type="ARBA" id="ARBA00023237"/>
    </source>
</evidence>
<dbReference type="InterPro" id="IPR012910">
    <property type="entry name" value="Plug_dom"/>
</dbReference>
<evidence type="ECO:0000256" key="3">
    <source>
        <dbReference type="ARBA" id="ARBA00022452"/>
    </source>
</evidence>
<dbReference type="RefSeq" id="WP_192555384.1">
    <property type="nucleotide sequence ID" value="NZ_JACZZA010000004.1"/>
</dbReference>
<evidence type="ECO:0000256" key="8">
    <source>
        <dbReference type="PROSITE-ProRule" id="PRU01360"/>
    </source>
</evidence>
<gene>
    <name evidence="13" type="ORF">IGX34_08995</name>
</gene>
<evidence type="ECO:0000256" key="6">
    <source>
        <dbReference type="ARBA" id="ARBA00023136"/>
    </source>
</evidence>
<dbReference type="SUPFAM" id="SSF56935">
    <property type="entry name" value="Porins"/>
    <property type="match status" value="1"/>
</dbReference>
<dbReference type="Pfam" id="PF07715">
    <property type="entry name" value="Plug"/>
    <property type="match status" value="1"/>
</dbReference>
<keyword evidence="13" id="KW-0675">Receptor</keyword>
<keyword evidence="3 8" id="KW-1134">Transmembrane beta strand</keyword>
<evidence type="ECO:0000256" key="1">
    <source>
        <dbReference type="ARBA" id="ARBA00004571"/>
    </source>
</evidence>
<comment type="caution">
    <text evidence="13">The sequence shown here is derived from an EMBL/GenBank/DDBJ whole genome shotgun (WGS) entry which is preliminary data.</text>
</comment>
<sequence length="1024" mass="110854">MKSQQRKLLYVLICSTLAGTLGAGVHAQSTASNATTQSSGNAAPSTAAAQSAQAPSASDQTQTKTLKTVTVTGSLIRSVDVELAQPVVTISQQDIQRQGFATVGQFLQNLSSASAPDISKSDPDEAGPDVGGTFVDLRNLGAQRTLVLLDGKRLGTSFDGFTNLDTIPASIIDHIDVLADGASAIYGSDAIAGVVNIVTKKDFNGGELDTYNGRYMPGGDGDQGQYAVTFGKTYTRGSILFTAQYQKQDAIDAGDRPYSAYPLTANFPYNGWASLGTQGQFNLNNQWYVLNQGGNTQNINDFHPVQGPTSLNNGVVTNPGDYYNPNPENTLLSATNMKNLFVQGHYDILKNLTADFTASYNEQGNTDELAGFPLSSAALFSQQYPQYTGMELSQYSYYNPTNAPGQTPTDLQFQRIVAEVPRLSMNKVENFRISLGVEGNFSIGEHLFNWDAYYYDTRYEGTILETGNFSLPNLFNALGPSFQAANGSVECGTPGNVIAGCVPLNVLAGRYSPAMLNYILVNGYEHYGSSEKGPQVDFSGDILELPAGDLTFAIGASHRSVSGYDTPDVPSSEGLTTNLAGAPTAGGFGVNETWLELNVPLLKDLPLVQSLSLDVADRFSHYSNFGGTNNRQFKITWKPIDDLMVRGSYGTGFRAPTVGDLYGGISTTYPFYNDPCDVVYGLARYNTAVAKNCASGVGGQPALNQAALNAAVGGSGQSLGTEFPAGFMQEQSPGTPVVSPGGTPQYAPFTSGGNPNLRPETSKSSQIGIVYSPSYLSGFNITLDHFHYIVRNVISTVSPNEVLNNCYELGITADCSRFQRTAADDYQVSSMFFGEENQGWMDVAGYDLGLSYTLPKFSFGQFKIDSNSTYYTHNNSEQYAGVPVSYNNGFGGYWRMRSNVTLGWQYQNWGAQWTLRYFSPLKDPCYNEQFSAFPCTLPNYYLPGSGVTPMTQIPSVTMNDLQVYWNAPWHGTIALGVNNIFNRTGPYFYGGFTSSGPITVDSQYAYNASYDFGRFVYLRYTQKF</sequence>
<feature type="signal peptide" evidence="10">
    <location>
        <begin position="1"/>
        <end position="23"/>
    </location>
</feature>
<keyword evidence="4 8" id="KW-0812">Transmembrane</keyword>
<dbReference type="InterPro" id="IPR036942">
    <property type="entry name" value="Beta-barrel_TonB_sf"/>
</dbReference>
<evidence type="ECO:0000256" key="2">
    <source>
        <dbReference type="ARBA" id="ARBA00022448"/>
    </source>
</evidence>
<feature type="domain" description="TonB-dependent receptor-like beta-barrel" evidence="11">
    <location>
        <begin position="385"/>
        <end position="980"/>
    </location>
</feature>
<keyword evidence="6 8" id="KW-0472">Membrane</keyword>
<dbReference type="Gene3D" id="2.170.130.10">
    <property type="entry name" value="TonB-dependent receptor, plug domain"/>
    <property type="match status" value="1"/>
</dbReference>
<evidence type="ECO:0000256" key="5">
    <source>
        <dbReference type="ARBA" id="ARBA00023077"/>
    </source>
</evidence>
<evidence type="ECO:0000256" key="4">
    <source>
        <dbReference type="ARBA" id="ARBA00022692"/>
    </source>
</evidence>
<proteinExistence type="inferred from homology"/>
<dbReference type="Gene3D" id="2.40.170.20">
    <property type="entry name" value="TonB-dependent receptor, beta-barrel domain"/>
    <property type="match status" value="1"/>
</dbReference>
<accession>A0ABR9G904</accession>
<dbReference type="EMBL" id="JACZZA010000004">
    <property type="protein sequence ID" value="MBE1160526.1"/>
    <property type="molecule type" value="Genomic_DNA"/>
</dbReference>
<dbReference type="Pfam" id="PF00593">
    <property type="entry name" value="TonB_dep_Rec_b-barrel"/>
    <property type="match status" value="1"/>
</dbReference>
<name>A0ABR9G904_9GAMM</name>
<dbReference type="PANTHER" id="PTHR47234">
    <property type="match status" value="1"/>
</dbReference>
<keyword evidence="2 8" id="KW-0813">Transport</keyword>
<keyword evidence="5 9" id="KW-0798">TonB box</keyword>
<evidence type="ECO:0000313" key="13">
    <source>
        <dbReference type="EMBL" id="MBE1160526.1"/>
    </source>
</evidence>
<dbReference type="Proteomes" id="UP000651010">
    <property type="component" value="Unassembled WGS sequence"/>
</dbReference>
<keyword evidence="14" id="KW-1185">Reference proteome</keyword>
<evidence type="ECO:0000256" key="10">
    <source>
        <dbReference type="SAM" id="SignalP"/>
    </source>
</evidence>
<keyword evidence="10" id="KW-0732">Signal</keyword>
<evidence type="ECO:0000313" key="14">
    <source>
        <dbReference type="Proteomes" id="UP000651010"/>
    </source>
</evidence>
<reference evidence="13 14" key="1">
    <citation type="submission" date="2020-09" db="EMBL/GenBank/DDBJ databases">
        <title>Dyella sp. 7MK23 isolated from forest soil.</title>
        <authorList>
            <person name="Fu J."/>
        </authorList>
    </citation>
    <scope>NUCLEOTIDE SEQUENCE [LARGE SCALE GENOMIC DNA]</scope>
    <source>
        <strain evidence="13 14">7MK23</strain>
    </source>
</reference>
<evidence type="ECO:0000259" key="11">
    <source>
        <dbReference type="Pfam" id="PF00593"/>
    </source>
</evidence>